<sequence>MIPVVAYLIWVGKYVWFLGRKQVYKFEEIFVCLFLKIESRSYVYLPIHHRSNTIPISHFFYLSILSTSFFLCHIHLRFPPLFSLSLFFQPPQTTFFLFFRWHKFEQTLKAKKLENF</sequence>
<name>A0ACB9DLE7_ARCLA</name>
<keyword evidence="2" id="KW-1185">Reference proteome</keyword>
<protein>
    <submittedName>
        <fullName evidence="1">Uncharacterized protein</fullName>
    </submittedName>
</protein>
<dbReference type="EMBL" id="CM042049">
    <property type="protein sequence ID" value="KAI3747360.1"/>
    <property type="molecule type" value="Genomic_DNA"/>
</dbReference>
<evidence type="ECO:0000313" key="1">
    <source>
        <dbReference type="EMBL" id="KAI3747360.1"/>
    </source>
</evidence>
<proteinExistence type="predicted"/>
<reference evidence="1 2" key="2">
    <citation type="journal article" date="2022" name="Mol. Ecol. Resour.">
        <title>The genomes of chicory, endive, great burdock and yacon provide insights into Asteraceae paleo-polyploidization history and plant inulin production.</title>
        <authorList>
            <person name="Fan W."/>
            <person name="Wang S."/>
            <person name="Wang H."/>
            <person name="Wang A."/>
            <person name="Jiang F."/>
            <person name="Liu H."/>
            <person name="Zhao H."/>
            <person name="Xu D."/>
            <person name="Zhang Y."/>
        </authorList>
    </citation>
    <scope>NUCLEOTIDE SEQUENCE [LARGE SCALE GENOMIC DNA]</scope>
    <source>
        <strain evidence="2">cv. Niubang</strain>
    </source>
</reference>
<dbReference type="Proteomes" id="UP001055879">
    <property type="component" value="Linkage Group LG03"/>
</dbReference>
<organism evidence="1 2">
    <name type="scientific">Arctium lappa</name>
    <name type="common">Greater burdock</name>
    <name type="synonym">Lappa major</name>
    <dbReference type="NCBI Taxonomy" id="4217"/>
    <lineage>
        <taxon>Eukaryota</taxon>
        <taxon>Viridiplantae</taxon>
        <taxon>Streptophyta</taxon>
        <taxon>Embryophyta</taxon>
        <taxon>Tracheophyta</taxon>
        <taxon>Spermatophyta</taxon>
        <taxon>Magnoliopsida</taxon>
        <taxon>eudicotyledons</taxon>
        <taxon>Gunneridae</taxon>
        <taxon>Pentapetalae</taxon>
        <taxon>asterids</taxon>
        <taxon>campanulids</taxon>
        <taxon>Asterales</taxon>
        <taxon>Asteraceae</taxon>
        <taxon>Carduoideae</taxon>
        <taxon>Cardueae</taxon>
        <taxon>Arctiinae</taxon>
        <taxon>Arctium</taxon>
    </lineage>
</organism>
<gene>
    <name evidence="1" type="ORF">L6452_09814</name>
</gene>
<comment type="caution">
    <text evidence="1">The sequence shown here is derived from an EMBL/GenBank/DDBJ whole genome shotgun (WGS) entry which is preliminary data.</text>
</comment>
<accession>A0ACB9DLE7</accession>
<evidence type="ECO:0000313" key="2">
    <source>
        <dbReference type="Proteomes" id="UP001055879"/>
    </source>
</evidence>
<reference evidence="2" key="1">
    <citation type="journal article" date="2022" name="Mol. Ecol. Resour.">
        <title>The genomes of chicory, endive, great burdock and yacon provide insights into Asteraceae palaeo-polyploidization history and plant inulin production.</title>
        <authorList>
            <person name="Fan W."/>
            <person name="Wang S."/>
            <person name="Wang H."/>
            <person name="Wang A."/>
            <person name="Jiang F."/>
            <person name="Liu H."/>
            <person name="Zhao H."/>
            <person name="Xu D."/>
            <person name="Zhang Y."/>
        </authorList>
    </citation>
    <scope>NUCLEOTIDE SEQUENCE [LARGE SCALE GENOMIC DNA]</scope>
    <source>
        <strain evidence="2">cv. Niubang</strain>
    </source>
</reference>